<protein>
    <recommendedName>
        <fullName evidence="5">Alanine racemase</fullName>
        <ecNumber evidence="5">5.1.1.1</ecNumber>
    </recommendedName>
</protein>
<evidence type="ECO:0000256" key="1">
    <source>
        <dbReference type="ARBA" id="ARBA00000316"/>
    </source>
</evidence>
<keyword evidence="4 5" id="KW-0413">Isomerase</keyword>
<dbReference type="InterPro" id="IPR011079">
    <property type="entry name" value="Ala_racemase_C"/>
</dbReference>
<dbReference type="SUPFAM" id="SSF51419">
    <property type="entry name" value="PLP-binding barrel"/>
    <property type="match status" value="1"/>
</dbReference>
<dbReference type="EC" id="5.1.1.1" evidence="5"/>
<dbReference type="HAMAP" id="MF_01201">
    <property type="entry name" value="Ala_racemase"/>
    <property type="match status" value="1"/>
</dbReference>
<organism evidence="9 10">
    <name type="scientific">Halodesulfovibrio marinisediminis DSM 17456</name>
    <dbReference type="NCBI Taxonomy" id="1121457"/>
    <lineage>
        <taxon>Bacteria</taxon>
        <taxon>Pseudomonadati</taxon>
        <taxon>Thermodesulfobacteriota</taxon>
        <taxon>Desulfovibrionia</taxon>
        <taxon>Desulfovibrionales</taxon>
        <taxon>Desulfovibrionaceae</taxon>
        <taxon>Halodesulfovibrio</taxon>
    </lineage>
</organism>
<name>A0A1N6FJU3_9BACT</name>
<dbReference type="NCBIfam" id="TIGR00492">
    <property type="entry name" value="alr"/>
    <property type="match status" value="1"/>
</dbReference>
<dbReference type="FunFam" id="3.20.20.10:FF:000002">
    <property type="entry name" value="Alanine racemase"/>
    <property type="match status" value="1"/>
</dbReference>
<dbReference type="InterPro" id="IPR020622">
    <property type="entry name" value="Ala_racemase_pyridoxalP-BS"/>
</dbReference>
<evidence type="ECO:0000256" key="2">
    <source>
        <dbReference type="ARBA" id="ARBA00001933"/>
    </source>
</evidence>
<evidence type="ECO:0000313" key="9">
    <source>
        <dbReference type="EMBL" id="SIN95490.1"/>
    </source>
</evidence>
<keyword evidence="10" id="KW-1185">Reference proteome</keyword>
<dbReference type="InterPro" id="IPR009006">
    <property type="entry name" value="Ala_racemase/Decarboxylase_C"/>
</dbReference>
<dbReference type="Gene3D" id="2.40.37.10">
    <property type="entry name" value="Lyase, Ornithine Decarboxylase, Chain A, domain 1"/>
    <property type="match status" value="1"/>
</dbReference>
<dbReference type="PANTHER" id="PTHR30511:SF0">
    <property type="entry name" value="ALANINE RACEMASE, CATABOLIC-RELATED"/>
    <property type="match status" value="1"/>
</dbReference>
<dbReference type="PROSITE" id="PS00395">
    <property type="entry name" value="ALANINE_RACEMASE"/>
    <property type="match status" value="1"/>
</dbReference>
<proteinExistence type="inferred from homology"/>
<accession>A0A1N6FJU3</accession>
<dbReference type="GO" id="GO:0030632">
    <property type="term" value="P:D-alanine biosynthetic process"/>
    <property type="evidence" value="ECO:0007669"/>
    <property type="project" value="UniProtKB-UniRule"/>
</dbReference>
<dbReference type="GO" id="GO:0030170">
    <property type="term" value="F:pyridoxal phosphate binding"/>
    <property type="evidence" value="ECO:0007669"/>
    <property type="project" value="UniProtKB-UniRule"/>
</dbReference>
<comment type="cofactor">
    <cofactor evidence="2 5 6">
        <name>pyridoxal 5'-phosphate</name>
        <dbReference type="ChEBI" id="CHEBI:597326"/>
    </cofactor>
</comment>
<dbReference type="Proteomes" id="UP000184694">
    <property type="component" value="Unassembled WGS sequence"/>
</dbReference>
<dbReference type="Pfam" id="PF00842">
    <property type="entry name" value="Ala_racemase_C"/>
    <property type="match status" value="1"/>
</dbReference>
<reference evidence="10" key="1">
    <citation type="submission" date="2016-11" db="EMBL/GenBank/DDBJ databases">
        <authorList>
            <person name="Varghese N."/>
            <person name="Submissions S."/>
        </authorList>
    </citation>
    <scope>NUCLEOTIDE SEQUENCE [LARGE SCALE GENOMIC DNA]</scope>
    <source>
        <strain evidence="10">DSM 17456</strain>
    </source>
</reference>
<dbReference type="PANTHER" id="PTHR30511">
    <property type="entry name" value="ALANINE RACEMASE"/>
    <property type="match status" value="1"/>
</dbReference>
<evidence type="ECO:0000256" key="7">
    <source>
        <dbReference type="PIRSR" id="PIRSR600821-52"/>
    </source>
</evidence>
<evidence type="ECO:0000256" key="4">
    <source>
        <dbReference type="ARBA" id="ARBA00023235"/>
    </source>
</evidence>
<feature type="active site" description="Proton acceptor; specific for D-alanine" evidence="5">
    <location>
        <position position="38"/>
    </location>
</feature>
<dbReference type="SMART" id="SM01005">
    <property type="entry name" value="Ala_racemase_C"/>
    <property type="match status" value="1"/>
</dbReference>
<evidence type="ECO:0000256" key="6">
    <source>
        <dbReference type="PIRSR" id="PIRSR600821-50"/>
    </source>
</evidence>
<evidence type="ECO:0000313" key="10">
    <source>
        <dbReference type="Proteomes" id="UP000184694"/>
    </source>
</evidence>
<dbReference type="PRINTS" id="PR00992">
    <property type="entry name" value="ALARACEMASE"/>
</dbReference>
<keyword evidence="3 5" id="KW-0663">Pyridoxal phosphate</keyword>
<comment type="function">
    <text evidence="5">Catalyzes the interconversion of L-alanine and D-alanine. May also act on other amino acids.</text>
</comment>
<dbReference type="Pfam" id="PF01168">
    <property type="entry name" value="Ala_racemase_N"/>
    <property type="match status" value="1"/>
</dbReference>
<comment type="pathway">
    <text evidence="5">Amino-acid biosynthesis; D-alanine biosynthesis; D-alanine from L-alanine: step 1/1.</text>
</comment>
<dbReference type="GO" id="GO:0005829">
    <property type="term" value="C:cytosol"/>
    <property type="evidence" value="ECO:0007669"/>
    <property type="project" value="TreeGrafter"/>
</dbReference>
<evidence type="ECO:0000259" key="8">
    <source>
        <dbReference type="SMART" id="SM01005"/>
    </source>
</evidence>
<gene>
    <name evidence="9" type="ORF">SAMN02745161_1350</name>
</gene>
<comment type="catalytic activity">
    <reaction evidence="1 5">
        <text>L-alanine = D-alanine</text>
        <dbReference type="Rhea" id="RHEA:20249"/>
        <dbReference type="ChEBI" id="CHEBI:57416"/>
        <dbReference type="ChEBI" id="CHEBI:57972"/>
        <dbReference type="EC" id="5.1.1.1"/>
    </reaction>
</comment>
<dbReference type="Gene3D" id="3.20.20.10">
    <property type="entry name" value="Alanine racemase"/>
    <property type="match status" value="1"/>
</dbReference>
<dbReference type="UniPathway" id="UPA00042">
    <property type="reaction ID" value="UER00497"/>
</dbReference>
<feature type="active site" description="Proton acceptor; specific for L-alanine" evidence="5">
    <location>
        <position position="272"/>
    </location>
</feature>
<comment type="similarity">
    <text evidence="5">Belongs to the alanine racemase family.</text>
</comment>
<feature type="modified residue" description="N6-(pyridoxal phosphate)lysine" evidence="5 6">
    <location>
        <position position="38"/>
    </location>
</feature>
<dbReference type="InterPro" id="IPR029066">
    <property type="entry name" value="PLP-binding_barrel"/>
</dbReference>
<evidence type="ECO:0000256" key="5">
    <source>
        <dbReference type="HAMAP-Rule" id="MF_01201"/>
    </source>
</evidence>
<feature type="binding site" evidence="5 7">
    <location>
        <position position="320"/>
    </location>
    <ligand>
        <name>substrate</name>
    </ligand>
</feature>
<dbReference type="GO" id="GO:0008784">
    <property type="term" value="F:alanine racemase activity"/>
    <property type="evidence" value="ECO:0007669"/>
    <property type="project" value="UniProtKB-UniRule"/>
</dbReference>
<dbReference type="AlphaFoldDB" id="A0A1N6FJU3"/>
<evidence type="ECO:0000256" key="3">
    <source>
        <dbReference type="ARBA" id="ARBA00022898"/>
    </source>
</evidence>
<dbReference type="InterPro" id="IPR001608">
    <property type="entry name" value="Ala_racemase_N"/>
</dbReference>
<dbReference type="SUPFAM" id="SSF50621">
    <property type="entry name" value="Alanine racemase C-terminal domain-like"/>
    <property type="match status" value="1"/>
</dbReference>
<dbReference type="STRING" id="1121457.SAMN02745161_1350"/>
<sequence>MLHSEPLWAEIDLSAIRHNIREIRHLVGDQKAMLVVVKGNAYGHGAIQVANAVVREGVEYLGVARLSEAIVLRNAGIKAPILILGYTPPDCAPRLVDLKLTQTVHSCEYAERLASFLRCANAKLTVHVKIDTGMGRLGLLPESVPGQSSIVDRVQDIARHGVFDLEGIFTHFAASDAECLDNAYRQLELFTETIDALKTAGFDFPLIHAANSAAIMTMPEAYFNMVRPGIVTYGLYPSDSVDRSLLDLKPAMTVKASLVSVKEAPNGTTVSYGHTHVCKGNTRIGVVPIGYADGYDRYLSSKGVMLVHGQRASVVGRVCMDQTMIDLGEDSTAQCGDEVVILGKQGDNSVTADDMAQMLGTINYEVVASLMARVRRVYI</sequence>
<dbReference type="EMBL" id="FSRG01000004">
    <property type="protein sequence ID" value="SIN95490.1"/>
    <property type="molecule type" value="Genomic_DNA"/>
</dbReference>
<feature type="binding site" evidence="5 7">
    <location>
        <position position="136"/>
    </location>
    <ligand>
        <name>substrate</name>
    </ligand>
</feature>
<dbReference type="RefSeq" id="WP_074216175.1">
    <property type="nucleotide sequence ID" value="NZ_FSRG01000004.1"/>
</dbReference>
<dbReference type="GO" id="GO:0009252">
    <property type="term" value="P:peptidoglycan biosynthetic process"/>
    <property type="evidence" value="ECO:0007669"/>
    <property type="project" value="TreeGrafter"/>
</dbReference>
<feature type="domain" description="Alanine racemase C-terminal" evidence="8">
    <location>
        <begin position="251"/>
        <end position="379"/>
    </location>
</feature>
<dbReference type="InterPro" id="IPR000821">
    <property type="entry name" value="Ala_racemase"/>
</dbReference>
<dbReference type="CDD" id="cd00430">
    <property type="entry name" value="PLPDE_III_AR"/>
    <property type="match status" value="1"/>
</dbReference>